<dbReference type="AlphaFoldDB" id="A0A914PNA1"/>
<evidence type="ECO:0000313" key="2">
    <source>
        <dbReference type="WBParaSite" id="PDA_v2.g16267.t1"/>
    </source>
</evidence>
<protein>
    <submittedName>
        <fullName evidence="2">Uncharacterized protein</fullName>
    </submittedName>
</protein>
<name>A0A914PNA1_9BILA</name>
<proteinExistence type="predicted"/>
<reference evidence="2" key="1">
    <citation type="submission" date="2022-11" db="UniProtKB">
        <authorList>
            <consortium name="WormBaseParasite"/>
        </authorList>
    </citation>
    <scope>IDENTIFICATION</scope>
</reference>
<dbReference type="Proteomes" id="UP000887578">
    <property type="component" value="Unplaced"/>
</dbReference>
<organism evidence="1 2">
    <name type="scientific">Panagrolaimus davidi</name>
    <dbReference type="NCBI Taxonomy" id="227884"/>
    <lineage>
        <taxon>Eukaryota</taxon>
        <taxon>Metazoa</taxon>
        <taxon>Ecdysozoa</taxon>
        <taxon>Nematoda</taxon>
        <taxon>Chromadorea</taxon>
        <taxon>Rhabditida</taxon>
        <taxon>Tylenchina</taxon>
        <taxon>Panagrolaimomorpha</taxon>
        <taxon>Panagrolaimoidea</taxon>
        <taxon>Panagrolaimidae</taxon>
        <taxon>Panagrolaimus</taxon>
    </lineage>
</organism>
<keyword evidence="1" id="KW-1185">Reference proteome</keyword>
<sequence length="120" mass="14009">MPCLSRDILFDVGEKIIENGDSGIVTRFTLSGKQSLQAMKNVSATVKHIELHKDHFIIGWDQKCYKLHKSNLKFFTSCIGNSVIDLHINFTFYEPTSEYQRIIDKVIDRKRMFLFYAFNL</sequence>
<evidence type="ECO:0000313" key="1">
    <source>
        <dbReference type="Proteomes" id="UP000887578"/>
    </source>
</evidence>
<dbReference type="WBParaSite" id="PDA_v2.g16267.t1">
    <property type="protein sequence ID" value="PDA_v2.g16267.t1"/>
    <property type="gene ID" value="PDA_v2.g16267"/>
</dbReference>
<accession>A0A914PNA1</accession>